<feature type="non-terminal residue" evidence="2">
    <location>
        <position position="76"/>
    </location>
</feature>
<accession>A0A0B6YZN0</accession>
<proteinExistence type="predicted"/>
<dbReference type="EMBL" id="HACG01014858">
    <property type="protein sequence ID" value="CEK61723.1"/>
    <property type="molecule type" value="Transcribed_RNA"/>
</dbReference>
<evidence type="ECO:0000313" key="2">
    <source>
        <dbReference type="EMBL" id="CEK61723.1"/>
    </source>
</evidence>
<protein>
    <submittedName>
        <fullName evidence="2">Uncharacterized protein</fullName>
    </submittedName>
</protein>
<reference evidence="2" key="1">
    <citation type="submission" date="2014-12" db="EMBL/GenBank/DDBJ databases">
        <title>Insight into the proteome of Arion vulgaris.</title>
        <authorList>
            <person name="Aradska J."/>
            <person name="Bulat T."/>
            <person name="Smidak R."/>
            <person name="Sarate P."/>
            <person name="Gangsoo J."/>
            <person name="Sialana F."/>
            <person name="Bilban M."/>
            <person name="Lubec G."/>
        </authorList>
    </citation>
    <scope>NUCLEOTIDE SEQUENCE</scope>
    <source>
        <tissue evidence="2">Skin</tissue>
    </source>
</reference>
<sequence length="76" mass="8039">MHDLVDSSSGRHSPRHLPIGVGSDQQGLLTRSSTSQSSHQDTSFDQGIRICINGVTVDSSEDFPAVSGSPSQISKD</sequence>
<dbReference type="AlphaFoldDB" id="A0A0B6YZN0"/>
<feature type="region of interest" description="Disordered" evidence="1">
    <location>
        <begin position="1"/>
        <end position="45"/>
    </location>
</feature>
<name>A0A0B6YZN0_9EUPU</name>
<organism evidence="2">
    <name type="scientific">Arion vulgaris</name>
    <dbReference type="NCBI Taxonomy" id="1028688"/>
    <lineage>
        <taxon>Eukaryota</taxon>
        <taxon>Metazoa</taxon>
        <taxon>Spiralia</taxon>
        <taxon>Lophotrochozoa</taxon>
        <taxon>Mollusca</taxon>
        <taxon>Gastropoda</taxon>
        <taxon>Heterobranchia</taxon>
        <taxon>Euthyneura</taxon>
        <taxon>Panpulmonata</taxon>
        <taxon>Eupulmonata</taxon>
        <taxon>Stylommatophora</taxon>
        <taxon>Helicina</taxon>
        <taxon>Arionoidea</taxon>
        <taxon>Arionidae</taxon>
        <taxon>Arion</taxon>
    </lineage>
</organism>
<evidence type="ECO:0000256" key="1">
    <source>
        <dbReference type="SAM" id="MobiDB-lite"/>
    </source>
</evidence>
<feature type="compositionally biased region" description="Polar residues" evidence="1">
    <location>
        <begin position="1"/>
        <end position="11"/>
    </location>
</feature>
<gene>
    <name evidence="2" type="primary">ORF43057</name>
</gene>
<feature type="compositionally biased region" description="Low complexity" evidence="1">
    <location>
        <begin position="32"/>
        <end position="45"/>
    </location>
</feature>